<name>A0A917ZZR7_9ACTN</name>
<keyword evidence="3" id="KW-1185">Reference proteome</keyword>
<evidence type="ECO:0000313" key="3">
    <source>
        <dbReference type="Proteomes" id="UP000641932"/>
    </source>
</evidence>
<evidence type="ECO:0000256" key="1">
    <source>
        <dbReference type="SAM" id="MobiDB-lite"/>
    </source>
</evidence>
<dbReference type="EMBL" id="BMMS01000057">
    <property type="protein sequence ID" value="GGP00443.1"/>
    <property type="molecule type" value="Genomic_DNA"/>
</dbReference>
<gene>
    <name evidence="2" type="ORF">GCM10012280_69220</name>
</gene>
<proteinExistence type="predicted"/>
<protein>
    <submittedName>
        <fullName evidence="2">Uncharacterized protein</fullName>
    </submittedName>
</protein>
<organism evidence="2 3">
    <name type="scientific">Wenjunlia tyrosinilytica</name>
    <dbReference type="NCBI Taxonomy" id="1544741"/>
    <lineage>
        <taxon>Bacteria</taxon>
        <taxon>Bacillati</taxon>
        <taxon>Actinomycetota</taxon>
        <taxon>Actinomycetes</taxon>
        <taxon>Kitasatosporales</taxon>
        <taxon>Streptomycetaceae</taxon>
        <taxon>Wenjunlia</taxon>
    </lineage>
</organism>
<dbReference type="Proteomes" id="UP000641932">
    <property type="component" value="Unassembled WGS sequence"/>
</dbReference>
<reference evidence="2" key="2">
    <citation type="submission" date="2020-09" db="EMBL/GenBank/DDBJ databases">
        <authorList>
            <person name="Sun Q."/>
            <person name="Zhou Y."/>
        </authorList>
    </citation>
    <scope>NUCLEOTIDE SEQUENCE</scope>
    <source>
        <strain evidence="2">CGMCC 4.7201</strain>
    </source>
</reference>
<comment type="caution">
    <text evidence="2">The sequence shown here is derived from an EMBL/GenBank/DDBJ whole genome shotgun (WGS) entry which is preliminary data.</text>
</comment>
<sequence length="76" mass="8554">MLPGSHVRGLYEDKRRRLPFAVRRTGGRGGVRRCGAEFAGYRDPAPVRLGNRLPARPPKPALPEGSYRFSLARRRP</sequence>
<reference evidence="2" key="1">
    <citation type="journal article" date="2014" name="Int. J. Syst. Evol. Microbiol.">
        <title>Complete genome sequence of Corynebacterium casei LMG S-19264T (=DSM 44701T), isolated from a smear-ripened cheese.</title>
        <authorList>
            <consortium name="US DOE Joint Genome Institute (JGI-PGF)"/>
            <person name="Walter F."/>
            <person name="Albersmeier A."/>
            <person name="Kalinowski J."/>
            <person name="Ruckert C."/>
        </authorList>
    </citation>
    <scope>NUCLEOTIDE SEQUENCE</scope>
    <source>
        <strain evidence="2">CGMCC 4.7201</strain>
    </source>
</reference>
<accession>A0A917ZZR7</accession>
<evidence type="ECO:0000313" key="2">
    <source>
        <dbReference type="EMBL" id="GGP00443.1"/>
    </source>
</evidence>
<feature type="region of interest" description="Disordered" evidence="1">
    <location>
        <begin position="49"/>
        <end position="76"/>
    </location>
</feature>
<dbReference type="AlphaFoldDB" id="A0A917ZZR7"/>